<name>A0ABM4NFL1_EQUPR</name>
<dbReference type="PANTHER" id="PTHR14199:SF29">
    <property type="entry name" value="NEUROBLASTOMA BREAKPOINT FAMILY MEMBER 4-RELATED"/>
    <property type="match status" value="1"/>
</dbReference>
<proteinExistence type="predicted"/>
<reference evidence="3" key="1">
    <citation type="submission" date="2025-08" db="UniProtKB">
        <authorList>
            <consortium name="RefSeq"/>
        </authorList>
    </citation>
    <scope>IDENTIFICATION</scope>
    <source>
        <tissue evidence="3">Blood</tissue>
    </source>
</reference>
<dbReference type="PANTHER" id="PTHR14199">
    <property type="entry name" value="NEUROBLASTOMA BREAKPOINT FAMILY MEMBER 6-LIKE PROTEIN"/>
    <property type="match status" value="1"/>
</dbReference>
<dbReference type="Proteomes" id="UP001652662">
    <property type="component" value="Unplaced"/>
</dbReference>
<protein>
    <submittedName>
        <fullName evidence="3">NBPF family member NBPF5</fullName>
    </submittedName>
</protein>
<dbReference type="RefSeq" id="XP_070463729.1">
    <property type="nucleotide sequence ID" value="XM_070607628.1"/>
</dbReference>
<evidence type="ECO:0000256" key="1">
    <source>
        <dbReference type="SAM" id="MobiDB-lite"/>
    </source>
</evidence>
<evidence type="ECO:0000313" key="2">
    <source>
        <dbReference type="Proteomes" id="UP001652662"/>
    </source>
</evidence>
<gene>
    <name evidence="3" type="primary">LOC139081581</name>
</gene>
<sequence length="229" mass="25739">MLECELEAVPLALSSGVLNLVLGVTDSLVLWGVDQLVPDIPALPLLPHVTMAVSLGPVSDPGAEMTLLEINQELQSQLEQSKQDFRDLKEKFLVSESTTYILANELQKYKCGACKDIIESVLGEKLQFQEGKLTEKPMLAEKLKKCHVLIQDQAQELAQLRQTVEEGKEVSVLLKYHFTHRDPAAYQGQGFQDQLAKGRRLVERLAQKLSPEHHEHEEHEEEKASLDPR</sequence>
<organism evidence="2 3">
    <name type="scientific">Equus przewalskii</name>
    <name type="common">Przewalski's horse</name>
    <name type="synonym">Equus caballus przewalskii</name>
    <dbReference type="NCBI Taxonomy" id="9798"/>
    <lineage>
        <taxon>Eukaryota</taxon>
        <taxon>Metazoa</taxon>
        <taxon>Chordata</taxon>
        <taxon>Craniata</taxon>
        <taxon>Vertebrata</taxon>
        <taxon>Euteleostomi</taxon>
        <taxon>Mammalia</taxon>
        <taxon>Eutheria</taxon>
        <taxon>Laurasiatheria</taxon>
        <taxon>Perissodactyla</taxon>
        <taxon>Equidae</taxon>
        <taxon>Equus</taxon>
    </lineage>
</organism>
<keyword evidence="2" id="KW-1185">Reference proteome</keyword>
<dbReference type="GeneID" id="139081581"/>
<accession>A0ABM4NFL1</accession>
<dbReference type="InterPro" id="IPR055306">
    <property type="entry name" value="NBPF"/>
</dbReference>
<evidence type="ECO:0000313" key="3">
    <source>
        <dbReference type="RefSeq" id="XP_070463729.1"/>
    </source>
</evidence>
<feature type="region of interest" description="Disordered" evidence="1">
    <location>
        <begin position="208"/>
        <end position="229"/>
    </location>
</feature>